<gene>
    <name evidence="2" type="ORF">BN874_1560007</name>
</gene>
<sequence length="74" mass="7324">MTPTSAVMKGDSATRLISLVTENVFNDPYQSPLGSLRRGDSILCGGGVGSGCAPGQPRGVRGSATRTGSGAGQG</sequence>
<dbReference type="Proteomes" id="UP000019184">
    <property type="component" value="Unassembled WGS sequence"/>
</dbReference>
<feature type="region of interest" description="Disordered" evidence="1">
    <location>
        <begin position="53"/>
        <end position="74"/>
    </location>
</feature>
<evidence type="ECO:0000256" key="1">
    <source>
        <dbReference type="SAM" id="MobiDB-lite"/>
    </source>
</evidence>
<accession>A0A7U7G9L8</accession>
<evidence type="ECO:0000313" key="2">
    <source>
        <dbReference type="EMBL" id="CDH44186.1"/>
    </source>
</evidence>
<comment type="caution">
    <text evidence="2">The sequence shown here is derived from an EMBL/GenBank/DDBJ whole genome shotgun (WGS) entry which is preliminary data.</text>
</comment>
<dbReference type="EMBL" id="CBTK010000064">
    <property type="protein sequence ID" value="CDH44186.1"/>
    <property type="molecule type" value="Genomic_DNA"/>
</dbReference>
<name>A0A7U7G9L8_9GAMM</name>
<organism evidence="2 3">
    <name type="scientific">Candidatus Contendobacter odensis Run_B_J11</name>
    <dbReference type="NCBI Taxonomy" id="1400861"/>
    <lineage>
        <taxon>Bacteria</taxon>
        <taxon>Pseudomonadati</taxon>
        <taxon>Pseudomonadota</taxon>
        <taxon>Gammaproteobacteria</taxon>
        <taxon>Candidatus Competibacteraceae</taxon>
        <taxon>Candidatus Contendibacter</taxon>
    </lineage>
</organism>
<protein>
    <submittedName>
        <fullName evidence="2">Uncharacterized protein</fullName>
    </submittedName>
</protein>
<evidence type="ECO:0000313" key="3">
    <source>
        <dbReference type="Proteomes" id="UP000019184"/>
    </source>
</evidence>
<proteinExistence type="predicted"/>
<keyword evidence="3" id="KW-1185">Reference proteome</keyword>
<dbReference type="AlphaFoldDB" id="A0A7U7G9L8"/>
<reference evidence="2 3" key="1">
    <citation type="journal article" date="2014" name="ISME J.">
        <title>Candidatus Competibacter-lineage genomes retrieved from metagenomes reveal functional metabolic diversity.</title>
        <authorList>
            <person name="McIlroy S.J."/>
            <person name="Albertsen M."/>
            <person name="Andresen E.K."/>
            <person name="Saunders A.M."/>
            <person name="Kristiansen R."/>
            <person name="Stokholm-Bjerregaard M."/>
            <person name="Nielsen K.L."/>
            <person name="Nielsen P.H."/>
        </authorList>
    </citation>
    <scope>NUCLEOTIDE SEQUENCE [LARGE SCALE GENOMIC DNA]</scope>
    <source>
        <strain evidence="2 3">Run_B_J11</strain>
    </source>
</reference>